<dbReference type="KEGG" id="kle:AO703_07660"/>
<dbReference type="Proteomes" id="UP000069162">
    <property type="component" value="Chromosome"/>
</dbReference>
<dbReference type="EMBL" id="CP012871">
    <property type="protein sequence ID" value="ALR76177.1"/>
    <property type="molecule type" value="Genomic_DNA"/>
</dbReference>
<reference evidence="2" key="1">
    <citation type="submission" date="2015-10" db="EMBL/GenBank/DDBJ databases">
        <title>Complete Genome Sequencing of Klebsiella sp. strain G5.</title>
        <authorList>
            <person name="Chan K.-G."/>
            <person name="Chen J.-W."/>
        </authorList>
    </citation>
    <scope>NUCLEOTIDE SEQUENCE [LARGE SCALE GENOMIC DNA]</scope>
    <source>
        <strain evidence="2">G5</strain>
    </source>
</reference>
<dbReference type="GO" id="GO:0006974">
    <property type="term" value="P:DNA damage response"/>
    <property type="evidence" value="ECO:0007669"/>
    <property type="project" value="TreeGrafter"/>
</dbReference>
<accession>A0A806XBB8</accession>
<dbReference type="Pfam" id="PF04393">
    <property type="entry name" value="DUF535"/>
    <property type="match status" value="1"/>
</dbReference>
<dbReference type="AlphaFoldDB" id="A0A806XBB8"/>
<dbReference type="PANTHER" id="PTHR38785:SF1">
    <property type="entry name" value="HOMOLOG OF VIRK"/>
    <property type="match status" value="1"/>
</dbReference>
<gene>
    <name evidence="1" type="ORF">AO703_07660</name>
</gene>
<dbReference type="PANTHER" id="PTHR38785">
    <property type="entry name" value="HOMOLOG OF VIRK"/>
    <property type="match status" value="1"/>
</dbReference>
<proteinExistence type="predicted"/>
<evidence type="ECO:0000313" key="2">
    <source>
        <dbReference type="Proteomes" id="UP000069162"/>
    </source>
</evidence>
<dbReference type="OrthoDB" id="6835762at2"/>
<evidence type="ECO:0008006" key="3">
    <source>
        <dbReference type="Google" id="ProtNLM"/>
    </source>
</evidence>
<evidence type="ECO:0000313" key="1">
    <source>
        <dbReference type="EMBL" id="ALR76177.1"/>
    </source>
</evidence>
<name>A0A806XBB8_9ENTR</name>
<organism evidence="1 2">
    <name type="scientific">[Enterobacter] lignolyticus</name>
    <dbReference type="NCBI Taxonomy" id="1334193"/>
    <lineage>
        <taxon>Bacteria</taxon>
        <taxon>Pseudomonadati</taxon>
        <taxon>Pseudomonadota</taxon>
        <taxon>Gammaproteobacteria</taxon>
        <taxon>Enterobacterales</taxon>
        <taxon>Enterobacteriaceae</taxon>
        <taxon>Pluralibacter</taxon>
    </lineage>
</organism>
<sequence length="326" mass="36948">MSLIADASHTTTNLPQPKSGWDLFNLLRKGLLTPGLAWQNPAYRRKFMLRSLATPFSTKRLLDALAKQPGLMQMLKVQPGLPCRLHRPWLSMNMQRQSTIDALNWHYQTMAQRLPAQVLNGYLSKAGITLATLTGRDEQTFAIRLRADAMLDKEGEATLIFCDSEKTVLAEMTFTLCQFDGKHTMYIGGLQGAKAHVSHELIQVATKSCNGLFPKRLLVETAMIIGKQLGVESIRAVSNETHIYRSIRYRKKKQDKLHADYNSFWESLGGSVDGHADFLLPLVMPRKPMEEIASKKRSEYRRRYELLDSLQAQTEQLCAHKAVSHH</sequence>
<protein>
    <recommendedName>
        <fullName evidence="3">DUF535 domain-containing protein</fullName>
    </recommendedName>
</protein>
<dbReference type="InterPro" id="IPR007488">
    <property type="entry name" value="DUF535"/>
</dbReference>
<dbReference type="RefSeq" id="WP_062740775.1">
    <property type="nucleotide sequence ID" value="NZ_CP012871.1"/>
</dbReference>